<feature type="compositionally biased region" description="Basic and acidic residues" evidence="1">
    <location>
        <begin position="74"/>
        <end position="84"/>
    </location>
</feature>
<evidence type="ECO:0000256" key="1">
    <source>
        <dbReference type="SAM" id="MobiDB-lite"/>
    </source>
</evidence>
<gene>
    <name evidence="2" type="ORF">Psuf_063340</name>
</gene>
<sequence>MTCPGPSHLRTARSRGHRSGRRLAGLADFPDLHCQPRATSPRTGAYAQVDMIVGQGSVNVHDQAGNENKPGVFRGDDSRPQIVV</sequence>
<reference evidence="2 3" key="2">
    <citation type="submission" date="2020-03" db="EMBL/GenBank/DDBJ databases">
        <authorList>
            <person name="Ichikawa N."/>
            <person name="Kimura A."/>
            <person name="Kitahashi Y."/>
            <person name="Uohara A."/>
        </authorList>
    </citation>
    <scope>NUCLEOTIDE SEQUENCE [LARGE SCALE GENOMIC DNA]</scope>
    <source>
        <strain evidence="2 3">NBRC 105367</strain>
    </source>
</reference>
<dbReference type="AlphaFoldDB" id="A0A6F8YT62"/>
<organism evidence="2 3">
    <name type="scientific">Phytohabitans suffuscus</name>
    <dbReference type="NCBI Taxonomy" id="624315"/>
    <lineage>
        <taxon>Bacteria</taxon>
        <taxon>Bacillati</taxon>
        <taxon>Actinomycetota</taxon>
        <taxon>Actinomycetes</taxon>
        <taxon>Micromonosporales</taxon>
        <taxon>Micromonosporaceae</taxon>
    </lineage>
</organism>
<reference evidence="2 3" key="1">
    <citation type="submission" date="2020-03" db="EMBL/GenBank/DDBJ databases">
        <title>Whole genome shotgun sequence of Phytohabitans suffuscus NBRC 105367.</title>
        <authorList>
            <person name="Komaki H."/>
            <person name="Tamura T."/>
        </authorList>
    </citation>
    <scope>NUCLEOTIDE SEQUENCE [LARGE SCALE GENOMIC DNA]</scope>
    <source>
        <strain evidence="2 3">NBRC 105367</strain>
    </source>
</reference>
<dbReference type="EMBL" id="AP022871">
    <property type="protein sequence ID" value="BCB89021.1"/>
    <property type="molecule type" value="Genomic_DNA"/>
</dbReference>
<feature type="compositionally biased region" description="Basic residues" evidence="1">
    <location>
        <begin position="10"/>
        <end position="20"/>
    </location>
</feature>
<name>A0A6F8YT62_9ACTN</name>
<feature type="region of interest" description="Disordered" evidence="1">
    <location>
        <begin position="63"/>
        <end position="84"/>
    </location>
</feature>
<evidence type="ECO:0000313" key="2">
    <source>
        <dbReference type="EMBL" id="BCB89021.1"/>
    </source>
</evidence>
<keyword evidence="3" id="KW-1185">Reference proteome</keyword>
<dbReference type="Proteomes" id="UP000503011">
    <property type="component" value="Chromosome"/>
</dbReference>
<proteinExistence type="predicted"/>
<accession>A0A6F8YT62</accession>
<feature type="region of interest" description="Disordered" evidence="1">
    <location>
        <begin position="1"/>
        <end position="20"/>
    </location>
</feature>
<protein>
    <submittedName>
        <fullName evidence="2">Uncharacterized protein</fullName>
    </submittedName>
</protein>
<evidence type="ECO:0000313" key="3">
    <source>
        <dbReference type="Proteomes" id="UP000503011"/>
    </source>
</evidence>
<dbReference type="KEGG" id="psuu:Psuf_063340"/>